<dbReference type="AlphaFoldDB" id="C5BXT8"/>
<dbReference type="GO" id="GO:0005737">
    <property type="term" value="C:cytoplasm"/>
    <property type="evidence" value="ECO:0007669"/>
    <property type="project" value="TreeGrafter"/>
</dbReference>
<gene>
    <name evidence="5" type="ordered locus">Bcav_0569</name>
</gene>
<dbReference type="PANTHER" id="PTHR45953">
    <property type="entry name" value="IDURONATE 2-SULFATASE"/>
    <property type="match status" value="1"/>
</dbReference>
<organism evidence="5 6">
    <name type="scientific">Beutenbergia cavernae (strain ATCC BAA-8 / DSM 12333 / CCUG 43141 / JCM 11478 / NBRC 16432 / NCIMB 13614 / HKI 0122)</name>
    <dbReference type="NCBI Taxonomy" id="471853"/>
    <lineage>
        <taxon>Bacteria</taxon>
        <taxon>Bacillati</taxon>
        <taxon>Actinomycetota</taxon>
        <taxon>Actinomycetes</taxon>
        <taxon>Micrococcales</taxon>
        <taxon>Beutenbergiaceae</taxon>
        <taxon>Beutenbergia</taxon>
    </lineage>
</organism>
<dbReference type="InterPro" id="IPR024607">
    <property type="entry name" value="Sulfatase_CS"/>
</dbReference>
<dbReference type="Gene3D" id="3.40.720.10">
    <property type="entry name" value="Alkaline Phosphatase, subunit A"/>
    <property type="match status" value="1"/>
</dbReference>
<dbReference type="PANTHER" id="PTHR45953:SF1">
    <property type="entry name" value="IDURONATE 2-SULFATASE"/>
    <property type="match status" value="1"/>
</dbReference>
<name>C5BXT8_BEUC1</name>
<keyword evidence="6" id="KW-1185">Reference proteome</keyword>
<feature type="domain" description="Sulfatase N-terminal" evidence="4">
    <location>
        <begin position="16"/>
        <end position="379"/>
    </location>
</feature>
<protein>
    <submittedName>
        <fullName evidence="5">Sulfatase</fullName>
    </submittedName>
</protein>
<dbReference type="PROSITE" id="PS00149">
    <property type="entry name" value="SULFATASE_2"/>
    <property type="match status" value="1"/>
</dbReference>
<evidence type="ECO:0000313" key="5">
    <source>
        <dbReference type="EMBL" id="ACQ78832.1"/>
    </source>
</evidence>
<dbReference type="Pfam" id="PF00884">
    <property type="entry name" value="Sulfatase"/>
    <property type="match status" value="1"/>
</dbReference>
<dbReference type="GO" id="GO:0046872">
    <property type="term" value="F:metal ion binding"/>
    <property type="evidence" value="ECO:0007669"/>
    <property type="project" value="UniProtKB-KW"/>
</dbReference>
<dbReference type="EMBL" id="CP001618">
    <property type="protein sequence ID" value="ACQ78832.1"/>
    <property type="molecule type" value="Genomic_DNA"/>
</dbReference>
<dbReference type="GO" id="GO:0008484">
    <property type="term" value="F:sulfuric ester hydrolase activity"/>
    <property type="evidence" value="ECO:0007669"/>
    <property type="project" value="TreeGrafter"/>
</dbReference>
<dbReference type="eggNOG" id="COG3119">
    <property type="taxonomic scope" value="Bacteria"/>
</dbReference>
<keyword evidence="2" id="KW-0479">Metal-binding</keyword>
<keyword evidence="3" id="KW-0378">Hydrolase</keyword>
<dbReference type="HOGENOM" id="CLU_006332_9_2_11"/>
<accession>C5BXT8</accession>
<sequence>MTTTDTEERPSMSSRPNILVICTDQHRFDAVGTHPGSAAITPNLVALAERGAVFEQCYAPNTVCSPTRASMLTGEYPSSHGLWANGVTLPEGRSLVSRELADAGYRTGLVGKFHLASAFEGRTEERLDDGFETFAWAHDPFHGAPENAYHRWLRERHPALWAEAMGDVVTPDVENFAHENTRFDEMPAHASYSTWVTEEVGDFLRTEDDRPFFLLANYFAPHHPFAAPQEYLDLYPPGSVPPPVGGPDELATKPTLQSEASRASYVGHGPSFADFTPEGIDEIRRTYHAMVSQIDDGVGRILRTLREQGLERDTLVVFVSDHGEMLGDHALLLKGPMMYDPAVRVPLVVSWPDLVPAGHRVTDFVGVHDVAHTIRCAAGLEPYARDQGLDLVAVAREEREARTYAWAEYRDSGYPYDPPAHTTMYRRHDSKVVVWHGDPDAGRPATGELYDLADDPDELVNRWDDPAYARRRLELCAAVSDLQMLHEHRHADRVAPW</sequence>
<dbReference type="OrthoDB" id="9777306at2"/>
<comment type="similarity">
    <text evidence="1">Belongs to the sulfatase family.</text>
</comment>
<evidence type="ECO:0000256" key="1">
    <source>
        <dbReference type="ARBA" id="ARBA00008779"/>
    </source>
</evidence>
<dbReference type="Proteomes" id="UP000007962">
    <property type="component" value="Chromosome"/>
</dbReference>
<evidence type="ECO:0000313" key="6">
    <source>
        <dbReference type="Proteomes" id="UP000007962"/>
    </source>
</evidence>
<evidence type="ECO:0000256" key="3">
    <source>
        <dbReference type="ARBA" id="ARBA00022801"/>
    </source>
</evidence>
<dbReference type="STRING" id="471853.Bcav_0569"/>
<evidence type="ECO:0000256" key="2">
    <source>
        <dbReference type="ARBA" id="ARBA00022723"/>
    </source>
</evidence>
<dbReference type="SUPFAM" id="SSF53649">
    <property type="entry name" value="Alkaline phosphatase-like"/>
    <property type="match status" value="1"/>
</dbReference>
<reference evidence="5 6" key="1">
    <citation type="journal article" date="2009" name="Stand. Genomic Sci.">
        <title>Complete genome sequence of Beutenbergia cavernae type strain (HKI 0122).</title>
        <authorList>
            <person name="Land M."/>
            <person name="Pukall R."/>
            <person name="Abt B."/>
            <person name="Goker M."/>
            <person name="Rohde M."/>
            <person name="Glavina Del Rio T."/>
            <person name="Tice H."/>
            <person name="Copeland A."/>
            <person name="Cheng J.F."/>
            <person name="Lucas S."/>
            <person name="Chen F."/>
            <person name="Nolan M."/>
            <person name="Bruce D."/>
            <person name="Goodwin L."/>
            <person name="Pitluck S."/>
            <person name="Ivanova N."/>
            <person name="Mavromatis K."/>
            <person name="Ovchinnikova G."/>
            <person name="Pati A."/>
            <person name="Chen A."/>
            <person name="Palaniappan K."/>
            <person name="Hauser L."/>
            <person name="Chang Y.J."/>
            <person name="Jefferies C.C."/>
            <person name="Saunders E."/>
            <person name="Brettin T."/>
            <person name="Detter J.C."/>
            <person name="Han C."/>
            <person name="Chain P."/>
            <person name="Bristow J."/>
            <person name="Eisen J.A."/>
            <person name="Markowitz V."/>
            <person name="Hugenholtz P."/>
            <person name="Kyrpides N.C."/>
            <person name="Klenk H.P."/>
            <person name="Lapidus A."/>
        </authorList>
    </citation>
    <scope>NUCLEOTIDE SEQUENCE [LARGE SCALE GENOMIC DNA]</scope>
    <source>
        <strain evidence="6">ATCC BAA-8 / DSM 12333 / NBRC 16432</strain>
    </source>
</reference>
<dbReference type="InterPro" id="IPR000917">
    <property type="entry name" value="Sulfatase_N"/>
</dbReference>
<dbReference type="InterPro" id="IPR017850">
    <property type="entry name" value="Alkaline_phosphatase_core_sf"/>
</dbReference>
<proteinExistence type="inferred from homology"/>
<evidence type="ECO:0000259" key="4">
    <source>
        <dbReference type="Pfam" id="PF00884"/>
    </source>
</evidence>
<dbReference type="KEGG" id="bcv:Bcav_0569"/>